<organism evidence="1 2">
    <name type="scientific">Stylosanthes scabra</name>
    <dbReference type="NCBI Taxonomy" id="79078"/>
    <lineage>
        <taxon>Eukaryota</taxon>
        <taxon>Viridiplantae</taxon>
        <taxon>Streptophyta</taxon>
        <taxon>Embryophyta</taxon>
        <taxon>Tracheophyta</taxon>
        <taxon>Spermatophyta</taxon>
        <taxon>Magnoliopsida</taxon>
        <taxon>eudicotyledons</taxon>
        <taxon>Gunneridae</taxon>
        <taxon>Pentapetalae</taxon>
        <taxon>rosids</taxon>
        <taxon>fabids</taxon>
        <taxon>Fabales</taxon>
        <taxon>Fabaceae</taxon>
        <taxon>Papilionoideae</taxon>
        <taxon>50 kb inversion clade</taxon>
        <taxon>dalbergioids sensu lato</taxon>
        <taxon>Dalbergieae</taxon>
        <taxon>Pterocarpus clade</taxon>
        <taxon>Stylosanthes</taxon>
    </lineage>
</organism>
<dbReference type="EMBL" id="JASCZI010273350">
    <property type="protein sequence ID" value="MED6224705.1"/>
    <property type="molecule type" value="Genomic_DNA"/>
</dbReference>
<reference evidence="1 2" key="1">
    <citation type="journal article" date="2023" name="Plants (Basel)">
        <title>Bridging the Gap: Combining Genomics and Transcriptomics Approaches to Understand Stylosanthes scabra, an Orphan Legume from the Brazilian Caatinga.</title>
        <authorList>
            <person name="Ferreira-Neto J.R.C."/>
            <person name="da Silva M.D."/>
            <person name="Binneck E."/>
            <person name="de Melo N.F."/>
            <person name="da Silva R.H."/>
            <person name="de Melo A.L.T.M."/>
            <person name="Pandolfi V."/>
            <person name="Bustamante F.O."/>
            <person name="Brasileiro-Vidal A.C."/>
            <person name="Benko-Iseppon A.M."/>
        </authorList>
    </citation>
    <scope>NUCLEOTIDE SEQUENCE [LARGE SCALE GENOMIC DNA]</scope>
    <source>
        <tissue evidence="1">Leaves</tissue>
    </source>
</reference>
<evidence type="ECO:0000313" key="1">
    <source>
        <dbReference type="EMBL" id="MED6224705.1"/>
    </source>
</evidence>
<name>A0ABU6ZRT3_9FABA</name>
<accession>A0ABU6ZRT3</accession>
<keyword evidence="2" id="KW-1185">Reference proteome</keyword>
<evidence type="ECO:0000313" key="2">
    <source>
        <dbReference type="Proteomes" id="UP001341840"/>
    </source>
</evidence>
<gene>
    <name evidence="1" type="ORF">PIB30_086593</name>
</gene>
<protein>
    <submittedName>
        <fullName evidence="1">Uncharacterized protein</fullName>
    </submittedName>
</protein>
<comment type="caution">
    <text evidence="1">The sequence shown here is derived from an EMBL/GenBank/DDBJ whole genome shotgun (WGS) entry which is preliminary data.</text>
</comment>
<dbReference type="Proteomes" id="UP001341840">
    <property type="component" value="Unassembled WGS sequence"/>
</dbReference>
<proteinExistence type="predicted"/>
<sequence length="96" mass="10718">MIGTLIITWNLEDVPAVDLWRECKLKGGVIDCNGTHRMWLPAVPNAVKGLKEMRSRMTQSIDDSCSNGFTNQGHETKPFDDTCCRKKMDVVDSFGG</sequence>